<comment type="caution">
    <text evidence="2">The sequence shown here is derived from an EMBL/GenBank/DDBJ whole genome shotgun (WGS) entry which is preliminary data.</text>
</comment>
<feature type="compositionally biased region" description="Pro residues" evidence="1">
    <location>
        <begin position="60"/>
        <end position="71"/>
    </location>
</feature>
<protein>
    <submittedName>
        <fullName evidence="2">Uncharacterized protein</fullName>
    </submittedName>
</protein>
<feature type="non-terminal residue" evidence="2">
    <location>
        <position position="179"/>
    </location>
</feature>
<reference evidence="2" key="2">
    <citation type="submission" date="2021-10" db="EMBL/GenBank/DDBJ databases">
        <title>Phylogenomics reveals ancestral predisposition of the termite-cultivated fungus Termitomyces towards a domesticated lifestyle.</title>
        <authorList>
            <person name="Auxier B."/>
            <person name="Grum-Grzhimaylo A."/>
            <person name="Cardenas M.E."/>
            <person name="Lodge J.D."/>
            <person name="Laessoe T."/>
            <person name="Pedersen O."/>
            <person name="Smith M.E."/>
            <person name="Kuyper T.W."/>
            <person name="Franco-Molano E.A."/>
            <person name="Baroni T.J."/>
            <person name="Aanen D.K."/>
        </authorList>
    </citation>
    <scope>NUCLEOTIDE SEQUENCE</scope>
    <source>
        <strain evidence="2">AP01</strain>
        <tissue evidence="2">Mycelium</tissue>
    </source>
</reference>
<gene>
    <name evidence="2" type="ORF">DXG03_003437</name>
</gene>
<sequence length="179" mass="19741">MASQTTSSSKRPRVEDYGDVTIEDLTILVLKMQVEFGKQCKRTEALETEVCRLTTLLATPPSPSVPAPTPIPTSSTIPIVTITEDDTMNEPSPLNSRPLDDPPPTSKPDQSPENPTDLERSIVIARLPVDKNLSPEQQVREDYDQVIALSSLVGYPVLPISVYRMPPRDVNATHPRLTK</sequence>
<dbReference type="Proteomes" id="UP000775547">
    <property type="component" value="Unassembled WGS sequence"/>
</dbReference>
<feature type="region of interest" description="Disordered" evidence="1">
    <location>
        <begin position="58"/>
        <end position="117"/>
    </location>
</feature>
<feature type="compositionally biased region" description="Low complexity" evidence="1">
    <location>
        <begin position="72"/>
        <end position="82"/>
    </location>
</feature>
<evidence type="ECO:0000256" key="1">
    <source>
        <dbReference type="SAM" id="MobiDB-lite"/>
    </source>
</evidence>
<dbReference type="EMBL" id="JABCKV010002082">
    <property type="protein sequence ID" value="KAG5639797.1"/>
    <property type="molecule type" value="Genomic_DNA"/>
</dbReference>
<evidence type="ECO:0000313" key="2">
    <source>
        <dbReference type="EMBL" id="KAG5639797.1"/>
    </source>
</evidence>
<dbReference type="AlphaFoldDB" id="A0A9P7FW98"/>
<name>A0A9P7FW98_9AGAR</name>
<organism evidence="2 3">
    <name type="scientific">Asterophora parasitica</name>
    <dbReference type="NCBI Taxonomy" id="117018"/>
    <lineage>
        <taxon>Eukaryota</taxon>
        <taxon>Fungi</taxon>
        <taxon>Dikarya</taxon>
        <taxon>Basidiomycota</taxon>
        <taxon>Agaricomycotina</taxon>
        <taxon>Agaricomycetes</taxon>
        <taxon>Agaricomycetidae</taxon>
        <taxon>Agaricales</taxon>
        <taxon>Tricholomatineae</taxon>
        <taxon>Lyophyllaceae</taxon>
        <taxon>Asterophora</taxon>
    </lineage>
</organism>
<accession>A0A9P7FW98</accession>
<evidence type="ECO:0000313" key="3">
    <source>
        <dbReference type="Proteomes" id="UP000775547"/>
    </source>
</evidence>
<reference evidence="2" key="1">
    <citation type="submission" date="2020-07" db="EMBL/GenBank/DDBJ databases">
        <authorList>
            <person name="Nieuwenhuis M."/>
            <person name="Van De Peppel L.J.J."/>
        </authorList>
    </citation>
    <scope>NUCLEOTIDE SEQUENCE</scope>
    <source>
        <strain evidence="2">AP01</strain>
        <tissue evidence="2">Mycelium</tissue>
    </source>
</reference>
<proteinExistence type="predicted"/>
<keyword evidence="3" id="KW-1185">Reference proteome</keyword>